<reference evidence="2" key="1">
    <citation type="journal article" date="2021" name="PeerJ">
        <title>Extensive microbial diversity within the chicken gut microbiome revealed by metagenomics and culture.</title>
        <authorList>
            <person name="Gilroy R."/>
            <person name="Ravi A."/>
            <person name="Getino M."/>
            <person name="Pursley I."/>
            <person name="Horton D.L."/>
            <person name="Alikhan N.F."/>
            <person name="Baker D."/>
            <person name="Gharbi K."/>
            <person name="Hall N."/>
            <person name="Watson M."/>
            <person name="Adriaenssens E.M."/>
            <person name="Foster-Nyarko E."/>
            <person name="Jarju S."/>
            <person name="Secka A."/>
            <person name="Antonio M."/>
            <person name="Oren A."/>
            <person name="Chaudhuri R.R."/>
            <person name="La Ragione R."/>
            <person name="Hildebrand F."/>
            <person name="Pallen M.J."/>
        </authorList>
    </citation>
    <scope>NUCLEOTIDE SEQUENCE</scope>
    <source>
        <strain evidence="2">ChiHejej3B27-3195</strain>
    </source>
</reference>
<name>A0A9D1UTB1_9MICC</name>
<evidence type="ECO:0000313" key="2">
    <source>
        <dbReference type="EMBL" id="HIX00006.1"/>
    </source>
</evidence>
<dbReference type="PANTHER" id="PTHR34215:SF1">
    <property type="entry name" value="YLXR DOMAIN-CONTAINING PROTEIN"/>
    <property type="match status" value="1"/>
</dbReference>
<protein>
    <submittedName>
        <fullName evidence="2">YlxR family protein</fullName>
    </submittedName>
</protein>
<evidence type="ECO:0000313" key="3">
    <source>
        <dbReference type="Proteomes" id="UP000824151"/>
    </source>
</evidence>
<dbReference type="PANTHER" id="PTHR34215">
    <property type="entry name" value="BLL0784 PROTEIN"/>
    <property type="match status" value="1"/>
</dbReference>
<comment type="caution">
    <text evidence="2">The sequence shown here is derived from an EMBL/GenBank/DDBJ whole genome shotgun (WGS) entry which is preliminary data.</text>
</comment>
<dbReference type="Proteomes" id="UP000824151">
    <property type="component" value="Unassembled WGS sequence"/>
</dbReference>
<dbReference type="Pfam" id="PF04296">
    <property type="entry name" value="YlxR"/>
    <property type="match status" value="1"/>
</dbReference>
<sequence length="133" mass="14470">MVPVRTCIGCRARVEQSKPFAGGVLAGDVRSDGAAPAGASPTALRHEVVRLSLSAESRRGGDAADQKAEPAEIVLDLEQRAAGRGAWLHADRRCLDAAVKRKAFRRAFRRDVRTESVQRDFAARVLGERVQEH</sequence>
<dbReference type="AlphaFoldDB" id="A0A9D1UTB1"/>
<gene>
    <name evidence="2" type="ORF">H9871_07655</name>
</gene>
<organism evidence="2 3">
    <name type="scientific">Candidatus Nesterenkonia stercoripullorum</name>
    <dbReference type="NCBI Taxonomy" id="2838701"/>
    <lineage>
        <taxon>Bacteria</taxon>
        <taxon>Bacillati</taxon>
        <taxon>Actinomycetota</taxon>
        <taxon>Actinomycetes</taxon>
        <taxon>Micrococcales</taxon>
        <taxon>Micrococcaceae</taxon>
        <taxon>Nesterenkonia</taxon>
    </lineage>
</organism>
<evidence type="ECO:0000259" key="1">
    <source>
        <dbReference type="Pfam" id="PF04296"/>
    </source>
</evidence>
<dbReference type="InterPro" id="IPR037465">
    <property type="entry name" value="YlxR"/>
</dbReference>
<accession>A0A9D1UTB1</accession>
<dbReference type="InterPro" id="IPR007393">
    <property type="entry name" value="YlxR_dom"/>
</dbReference>
<dbReference type="EMBL" id="DXGD01000284">
    <property type="protein sequence ID" value="HIX00006.1"/>
    <property type="molecule type" value="Genomic_DNA"/>
</dbReference>
<dbReference type="SUPFAM" id="SSF64376">
    <property type="entry name" value="YlxR-like"/>
    <property type="match status" value="1"/>
</dbReference>
<feature type="domain" description="YlxR" evidence="1">
    <location>
        <begin position="71"/>
        <end position="116"/>
    </location>
</feature>
<reference evidence="2" key="2">
    <citation type="submission" date="2021-04" db="EMBL/GenBank/DDBJ databases">
        <authorList>
            <person name="Gilroy R."/>
        </authorList>
    </citation>
    <scope>NUCLEOTIDE SEQUENCE</scope>
    <source>
        <strain evidence="2">ChiHejej3B27-3195</strain>
    </source>
</reference>
<proteinExistence type="predicted"/>
<dbReference type="InterPro" id="IPR035931">
    <property type="entry name" value="YlxR-like_sf"/>
</dbReference>
<dbReference type="Gene3D" id="3.30.1230.10">
    <property type="entry name" value="YlxR-like"/>
    <property type="match status" value="1"/>
</dbReference>